<evidence type="ECO:0000256" key="4">
    <source>
        <dbReference type="ARBA" id="ARBA00023239"/>
    </source>
</evidence>
<dbReference type="InterPro" id="IPR036428">
    <property type="entry name" value="PCD_sf"/>
</dbReference>
<dbReference type="Pfam" id="PF01329">
    <property type="entry name" value="Pterin_4a"/>
    <property type="match status" value="1"/>
</dbReference>
<keyword evidence="6" id="KW-1185">Reference proteome</keyword>
<gene>
    <name evidence="5" type="ORF">SAMN05192557_0793</name>
</gene>
<dbReference type="SUPFAM" id="SSF55248">
    <property type="entry name" value="PCD-like"/>
    <property type="match status" value="1"/>
</dbReference>
<reference evidence="5 6" key="1">
    <citation type="submission" date="2016-10" db="EMBL/GenBank/DDBJ databases">
        <authorList>
            <person name="Varghese N."/>
            <person name="Submissions S."/>
        </authorList>
    </citation>
    <scope>NUCLEOTIDE SEQUENCE [LARGE SCALE GENOMIC DNA]</scope>
    <source>
        <strain evidence="5 6">IBRC-M10081</strain>
    </source>
</reference>
<protein>
    <recommendedName>
        <fullName evidence="3">4a-hydroxytetrahydrobiopterin dehydratase</fullName>
        <ecNumber evidence="3">4.2.1.96</ecNumber>
    </recommendedName>
</protein>
<evidence type="ECO:0000313" key="6">
    <source>
        <dbReference type="Proteomes" id="UP000243605"/>
    </source>
</evidence>
<dbReference type="GO" id="GO:0008124">
    <property type="term" value="F:4-alpha-hydroxytetrahydrobiopterin dehydratase activity"/>
    <property type="evidence" value="ECO:0007669"/>
    <property type="project" value="UniProtKB-EC"/>
</dbReference>
<dbReference type="AlphaFoldDB" id="A0A662Z4H8"/>
<dbReference type="GO" id="GO:0006729">
    <property type="term" value="P:tetrahydrobiopterin biosynthetic process"/>
    <property type="evidence" value="ECO:0007669"/>
    <property type="project" value="InterPro"/>
</dbReference>
<name>A0A662Z4H8_9STAP</name>
<comment type="similarity">
    <text evidence="2">Belongs to the pterin-4-alpha-carbinolamine dehydratase family.</text>
</comment>
<sequence length="93" mass="10720">MSVMEQVKKLEDKDWVLKNDDLIVKKFTFENHLDGANFAKKVSVYAEAVIHHPEIRIGYKEVTVGWRTYSEDGLTEKDVAGAKATDRLFKVMF</sequence>
<proteinExistence type="inferred from homology"/>
<dbReference type="PANTHER" id="PTHR12599">
    <property type="entry name" value="PTERIN-4-ALPHA-CARBINOLAMINE DEHYDRATASE"/>
    <property type="match status" value="1"/>
</dbReference>
<keyword evidence="4" id="KW-0456">Lyase</keyword>
<dbReference type="Gene3D" id="3.30.1360.20">
    <property type="entry name" value="Transcriptional coactivator/pterin dehydratase"/>
    <property type="match status" value="1"/>
</dbReference>
<dbReference type="EMBL" id="FOIT01000002">
    <property type="protein sequence ID" value="SEV92359.1"/>
    <property type="molecule type" value="Genomic_DNA"/>
</dbReference>
<evidence type="ECO:0000256" key="1">
    <source>
        <dbReference type="ARBA" id="ARBA00001554"/>
    </source>
</evidence>
<accession>A0A662Z4H8</accession>
<evidence type="ECO:0000313" key="5">
    <source>
        <dbReference type="EMBL" id="SEV92359.1"/>
    </source>
</evidence>
<evidence type="ECO:0000256" key="2">
    <source>
        <dbReference type="ARBA" id="ARBA00006472"/>
    </source>
</evidence>
<dbReference type="CDD" id="cd00488">
    <property type="entry name" value="PCD_DCoH"/>
    <property type="match status" value="1"/>
</dbReference>
<dbReference type="PANTHER" id="PTHR12599:SF0">
    <property type="entry name" value="PTERIN-4-ALPHA-CARBINOLAMINE DEHYDRATASE"/>
    <property type="match status" value="1"/>
</dbReference>
<dbReference type="RefSeq" id="WP_091474127.1">
    <property type="nucleotide sequence ID" value="NZ_FOIT01000002.1"/>
</dbReference>
<dbReference type="EC" id="4.2.1.96" evidence="3"/>
<dbReference type="InterPro" id="IPR001533">
    <property type="entry name" value="Pterin_deHydtase"/>
</dbReference>
<comment type="catalytic activity">
    <reaction evidence="1">
        <text>(4aS,6R)-4a-hydroxy-L-erythro-5,6,7,8-tetrahydrobiopterin = (6R)-L-erythro-6,7-dihydrobiopterin + H2O</text>
        <dbReference type="Rhea" id="RHEA:11920"/>
        <dbReference type="ChEBI" id="CHEBI:15377"/>
        <dbReference type="ChEBI" id="CHEBI:15642"/>
        <dbReference type="ChEBI" id="CHEBI:43120"/>
        <dbReference type="EC" id="4.2.1.96"/>
    </reaction>
</comment>
<evidence type="ECO:0000256" key="3">
    <source>
        <dbReference type="ARBA" id="ARBA00013252"/>
    </source>
</evidence>
<organism evidence="5 6">
    <name type="scientific">Aliicoccus persicus</name>
    <dbReference type="NCBI Taxonomy" id="930138"/>
    <lineage>
        <taxon>Bacteria</taxon>
        <taxon>Bacillati</taxon>
        <taxon>Bacillota</taxon>
        <taxon>Bacilli</taxon>
        <taxon>Bacillales</taxon>
        <taxon>Staphylococcaceae</taxon>
        <taxon>Aliicoccus</taxon>
    </lineage>
</organism>
<dbReference type="Proteomes" id="UP000243605">
    <property type="component" value="Unassembled WGS sequence"/>
</dbReference>
<dbReference type="OrthoDB" id="9800108at2"/>